<sequence length="436" mass="47279">MKGDYISKVILQLALDILNLDRAVSMAKEAVPGGVDWIEIGTPLIKSEGMEAIRELKRIFPDKKIIADMKTMDTGDFETEMASKAGADIISILGASDDSTIKEAIKAAKKYNSEIMVDLINVKNKVDRAAEVEKMGAKYVCIHVGIDQQMKGENPLKDIKDVKDAVKITIATAGGLNSENIPDVVSAGADIVIVGGAITKASNLFEATKIIRKSIDLVKPIESLEFKKYKKEELIDALKKVSSSNVSDAMHRGGAMKGIHTIVPGLKMAGRALTVKTMNGDWAKVVEAIDLANEGDIIVVDTNSGNIAVWGELATWSAFMRKLGGVVIDGAVRDVDDLKEVRFPVFARYEVPDAGDPKGFGEIGCEVVCGGLKVNKGDYIIGDDSGVVVIPQEEAQEIINRSLDVKEKENRIREEIKRGSTLSKVLKLKKWEKIVG</sequence>
<comment type="similarity">
    <text evidence="2">Belongs to the HPS/KGPDC family. HPS subfamily.</text>
</comment>
<dbReference type="GO" id="GO:0019854">
    <property type="term" value="P:L-ascorbic acid catabolic process"/>
    <property type="evidence" value="ECO:0007669"/>
    <property type="project" value="TreeGrafter"/>
</dbReference>
<dbReference type="InterPro" id="IPR005493">
    <property type="entry name" value="RraA/RraA-like"/>
</dbReference>
<accession>A0A150J1E2</accession>
<dbReference type="CDD" id="cd04726">
    <property type="entry name" value="KGPDC_HPS"/>
    <property type="match status" value="1"/>
</dbReference>
<dbReference type="SUPFAM" id="SSF89562">
    <property type="entry name" value="RraA-like"/>
    <property type="match status" value="1"/>
</dbReference>
<organism evidence="7 11">
    <name type="scientific">Candidatus Methanofastidiosum methylothiophilum</name>
    <dbReference type="NCBI Taxonomy" id="1705564"/>
    <lineage>
        <taxon>Archaea</taxon>
        <taxon>Methanobacteriati</taxon>
        <taxon>Methanobacteriota</taxon>
        <taxon>Stenosarchaea group</taxon>
        <taxon>Candidatus Methanofastidiosia</taxon>
        <taxon>Candidatus Methanofastidiosales</taxon>
        <taxon>Candidatus Methanofastidiosaceae</taxon>
        <taxon>Candidatus Methanofastidiosum</taxon>
    </lineage>
</organism>
<dbReference type="EC" id="4.1.2.43" evidence="3"/>
<evidence type="ECO:0000259" key="6">
    <source>
        <dbReference type="SMART" id="SM00934"/>
    </source>
</evidence>
<dbReference type="InterPro" id="IPR013785">
    <property type="entry name" value="Aldolase_TIM"/>
</dbReference>
<dbReference type="PIRSF" id="PIRSF037137">
    <property type="entry name" value="HPS_DMK_prd"/>
    <property type="match status" value="1"/>
</dbReference>
<dbReference type="UniPathway" id="UPA00294">
    <property type="reaction ID" value="UER00434"/>
</dbReference>
<protein>
    <recommendedName>
        <fullName evidence="3">3-hexulose-6-phosphate synthase</fullName>
        <ecNumber evidence="3">4.1.2.43</ecNumber>
    </recommendedName>
</protein>
<reference evidence="10 11" key="1">
    <citation type="journal article" date="2016" name="ISME J.">
        <title>Chasing the elusive Euryarchaeota class WSA2: genomes reveal a uniquely fastidious methyl-reducing methanogen.</title>
        <authorList>
            <person name="Nobu M.K."/>
            <person name="Narihiro T."/>
            <person name="Kuroda K."/>
            <person name="Mei R."/>
            <person name="Liu W.T."/>
        </authorList>
    </citation>
    <scope>NUCLEOTIDE SEQUENCE [LARGE SCALE GENOMIC DNA]</scope>
    <source>
        <strain evidence="7">B03fssc0709_Meth_Bin005</strain>
        <strain evidence="8">B15fssc0709_Meth_Bin003</strain>
        <strain evidence="9">BMIXfssc0709_Meth_Bin006</strain>
    </source>
</reference>
<evidence type="ECO:0000256" key="5">
    <source>
        <dbReference type="ARBA" id="ARBA00023277"/>
    </source>
</evidence>
<dbReference type="Gene3D" id="3.20.20.70">
    <property type="entry name" value="Aldolase class I"/>
    <property type="match status" value="1"/>
</dbReference>
<dbReference type="Proteomes" id="UP000092401">
    <property type="component" value="Unassembled WGS sequence"/>
</dbReference>
<dbReference type="PANTHER" id="PTHR35039">
    <property type="entry name" value="3-KETO-L-GULONATE-6-PHOSPHATE DECARBOXYLASE SGBH-RELATED"/>
    <property type="match status" value="1"/>
</dbReference>
<keyword evidence="5" id="KW-0119">Carbohydrate metabolism</keyword>
<dbReference type="GO" id="GO:0033982">
    <property type="term" value="F:3-dehydro-L-gulonate-6-phosphate decarboxylase activity"/>
    <property type="evidence" value="ECO:0007669"/>
    <property type="project" value="TreeGrafter"/>
</dbReference>
<dbReference type="FunFam" id="3.20.20.70:FF:000022">
    <property type="entry name" value="3-keto-L-gulonate-6-phosphate decarboxylase UlaD"/>
    <property type="match status" value="1"/>
</dbReference>
<dbReference type="InterPro" id="IPR017120">
    <property type="entry name" value="Bifunct_HPS/DMK_prd"/>
</dbReference>
<dbReference type="GO" id="GO:0004590">
    <property type="term" value="F:orotidine-5'-phosphate decarboxylase activity"/>
    <property type="evidence" value="ECO:0007669"/>
    <property type="project" value="InterPro"/>
</dbReference>
<dbReference type="EMBL" id="LNJC01000004">
    <property type="protein sequence ID" value="KYC51052.1"/>
    <property type="molecule type" value="Genomic_DNA"/>
</dbReference>
<feature type="domain" description="Orotidine 5'-phosphate decarboxylase" evidence="6">
    <location>
        <begin position="10"/>
        <end position="211"/>
    </location>
</feature>
<evidence type="ECO:0000256" key="2">
    <source>
        <dbReference type="ARBA" id="ARBA00006350"/>
    </source>
</evidence>
<dbReference type="GO" id="GO:0006207">
    <property type="term" value="P:'de novo' pyrimidine nucleobase biosynthetic process"/>
    <property type="evidence" value="ECO:0007669"/>
    <property type="project" value="InterPro"/>
</dbReference>
<dbReference type="NCBIfam" id="NF005442">
    <property type="entry name" value="PRK07028.1"/>
    <property type="match status" value="1"/>
</dbReference>
<dbReference type="InterPro" id="IPR001754">
    <property type="entry name" value="OMPdeCOase_dom"/>
</dbReference>
<dbReference type="EMBL" id="LNGF01000005">
    <property type="protein sequence ID" value="KYC48436.1"/>
    <property type="molecule type" value="Genomic_DNA"/>
</dbReference>
<dbReference type="InterPro" id="IPR041710">
    <property type="entry name" value="HPS/KGPDC"/>
</dbReference>
<evidence type="ECO:0000256" key="3">
    <source>
        <dbReference type="ARBA" id="ARBA00012890"/>
    </source>
</evidence>
<dbReference type="Proteomes" id="UP000092403">
    <property type="component" value="Unassembled WGS sequence"/>
</dbReference>
<dbReference type="SMART" id="SM00934">
    <property type="entry name" value="OMPdecase"/>
    <property type="match status" value="1"/>
</dbReference>
<dbReference type="NCBIfam" id="TIGR03128">
    <property type="entry name" value="RuMP_HxlA"/>
    <property type="match status" value="1"/>
</dbReference>
<dbReference type="PATRIC" id="fig|1706437.3.peg.350"/>
<dbReference type="SUPFAM" id="SSF51366">
    <property type="entry name" value="Ribulose-phoshate binding barrel"/>
    <property type="match status" value="1"/>
</dbReference>
<evidence type="ECO:0000313" key="8">
    <source>
        <dbReference type="EMBL" id="KYC48436.1"/>
    </source>
</evidence>
<dbReference type="InterPro" id="IPR036704">
    <property type="entry name" value="RraA/RraA-like_sf"/>
</dbReference>
<accession>A0A150ITY3</accession>
<evidence type="ECO:0000313" key="11">
    <source>
        <dbReference type="Proteomes" id="UP000092401"/>
    </source>
</evidence>
<dbReference type="GO" id="GO:0043801">
    <property type="term" value="F:hexulose-6-phosphate synthase activity"/>
    <property type="evidence" value="ECO:0007669"/>
    <property type="project" value="UniProtKB-EC"/>
</dbReference>
<dbReference type="AlphaFoldDB" id="A0A150IMQ6"/>
<proteinExistence type="inferred from homology"/>
<name>A0A150IMQ6_9EURY</name>
<dbReference type="Pfam" id="PF00215">
    <property type="entry name" value="OMPdecase"/>
    <property type="match status" value="1"/>
</dbReference>
<accession>A0A150IMQ6</accession>
<dbReference type="GO" id="GO:0019647">
    <property type="term" value="P:formaldehyde assimilation via ribulose monophosphate cycle"/>
    <property type="evidence" value="ECO:0007669"/>
    <property type="project" value="UniProtKB-UniPathway"/>
</dbReference>
<dbReference type="InterPro" id="IPR017553">
    <property type="entry name" value="3-hexulose-6-phosphate_synth"/>
</dbReference>
<comment type="caution">
    <text evidence="7">The sequence shown here is derived from an EMBL/GenBank/DDBJ whole genome shotgun (WGS) entry which is preliminary data.</text>
</comment>
<evidence type="ECO:0000313" key="9">
    <source>
        <dbReference type="EMBL" id="KYC51052.1"/>
    </source>
</evidence>
<dbReference type="Pfam" id="PF03737">
    <property type="entry name" value="RraA-like"/>
    <property type="match status" value="1"/>
</dbReference>
<evidence type="ECO:0000313" key="10">
    <source>
        <dbReference type="Proteomes" id="UP000091929"/>
    </source>
</evidence>
<dbReference type="PATRIC" id="fig|1706436.3.peg.180"/>
<gene>
    <name evidence="7" type="primary">faeB-hpsB</name>
    <name evidence="7" type="ORF">APG10_00181</name>
    <name evidence="8" type="ORF">APG11_00349</name>
    <name evidence="9" type="ORF">APG12_00337</name>
</gene>
<dbReference type="Proteomes" id="UP000091929">
    <property type="component" value="Unassembled WGS sequence"/>
</dbReference>
<evidence type="ECO:0000313" key="7">
    <source>
        <dbReference type="EMBL" id="KYC46178.1"/>
    </source>
</evidence>
<dbReference type="PATRIC" id="fig|1706438.3.peg.337"/>
<comment type="catalytic activity">
    <reaction evidence="1">
        <text>D-ribulose 5-phosphate + formaldehyde = D-arabino-hex-3-ulose 6-phosphate</text>
        <dbReference type="Rhea" id="RHEA:25201"/>
        <dbReference type="ChEBI" id="CHEBI:16842"/>
        <dbReference type="ChEBI" id="CHEBI:58121"/>
        <dbReference type="ChEBI" id="CHEBI:58542"/>
        <dbReference type="EC" id="4.1.2.43"/>
    </reaction>
</comment>
<dbReference type="InterPro" id="IPR011060">
    <property type="entry name" value="RibuloseP-bd_barrel"/>
</dbReference>
<dbReference type="Gene3D" id="3.50.30.40">
    <property type="entry name" value="Ribonuclease E inhibitor RraA/RraA-like"/>
    <property type="match status" value="1"/>
</dbReference>
<evidence type="ECO:0000256" key="4">
    <source>
        <dbReference type="ARBA" id="ARBA00023239"/>
    </source>
</evidence>
<evidence type="ECO:0000256" key="1">
    <source>
        <dbReference type="ARBA" id="ARBA00000718"/>
    </source>
</evidence>
<keyword evidence="4" id="KW-0456">Lyase</keyword>
<dbReference type="CDD" id="cd16841">
    <property type="entry name" value="RraA_family"/>
    <property type="match status" value="1"/>
</dbReference>
<dbReference type="EMBL" id="LNGE01000003">
    <property type="protein sequence ID" value="KYC46178.1"/>
    <property type="molecule type" value="Genomic_DNA"/>
</dbReference>
<dbReference type="PANTHER" id="PTHR35039:SF3">
    <property type="entry name" value="3-KETO-L-GULONATE-6-PHOSPHATE DECARBOXYLASE SGBH-RELATED"/>
    <property type="match status" value="1"/>
</dbReference>